<evidence type="ECO:0000313" key="4">
    <source>
        <dbReference type="Proteomes" id="UP000069940"/>
    </source>
</evidence>
<keyword evidence="2" id="KW-0732">Signal</keyword>
<keyword evidence="4" id="KW-1185">Reference proteome</keyword>
<accession>A0ABM2A2I5</accession>
<dbReference type="Proteomes" id="UP000069940">
    <property type="component" value="Unassembled WGS sequence"/>
</dbReference>
<dbReference type="EnsemblMetazoa" id="AALFPA23_023839.R35523">
    <property type="protein sequence ID" value="AALFPA23_023839.P35523"/>
    <property type="gene ID" value="AALFPA23_023839"/>
</dbReference>
<evidence type="ECO:0008006" key="5">
    <source>
        <dbReference type="Google" id="ProtNLM"/>
    </source>
</evidence>
<feature type="region of interest" description="Disordered" evidence="1">
    <location>
        <begin position="264"/>
        <end position="305"/>
    </location>
</feature>
<organism evidence="3 4">
    <name type="scientific">Aedes albopictus</name>
    <name type="common">Asian tiger mosquito</name>
    <name type="synonym">Stegomyia albopicta</name>
    <dbReference type="NCBI Taxonomy" id="7160"/>
    <lineage>
        <taxon>Eukaryota</taxon>
        <taxon>Metazoa</taxon>
        <taxon>Ecdysozoa</taxon>
        <taxon>Arthropoda</taxon>
        <taxon>Hexapoda</taxon>
        <taxon>Insecta</taxon>
        <taxon>Pterygota</taxon>
        <taxon>Neoptera</taxon>
        <taxon>Endopterygota</taxon>
        <taxon>Diptera</taxon>
        <taxon>Nematocera</taxon>
        <taxon>Culicoidea</taxon>
        <taxon>Culicidae</taxon>
        <taxon>Culicinae</taxon>
        <taxon>Aedini</taxon>
        <taxon>Aedes</taxon>
        <taxon>Stegomyia</taxon>
    </lineage>
</organism>
<evidence type="ECO:0000313" key="3">
    <source>
        <dbReference type="EnsemblMetazoa" id="AALFPA23_023839.P35523"/>
    </source>
</evidence>
<name>A0ABM2A2I5_AEDAL</name>
<dbReference type="RefSeq" id="XP_029718075.1">
    <property type="nucleotide sequence ID" value="XM_029862215.1"/>
</dbReference>
<feature type="compositionally biased region" description="Low complexity" evidence="1">
    <location>
        <begin position="281"/>
        <end position="297"/>
    </location>
</feature>
<feature type="signal peptide" evidence="2">
    <location>
        <begin position="1"/>
        <end position="22"/>
    </location>
</feature>
<dbReference type="PROSITE" id="PS51257">
    <property type="entry name" value="PROKAR_LIPOPROTEIN"/>
    <property type="match status" value="1"/>
</dbReference>
<evidence type="ECO:0000256" key="1">
    <source>
        <dbReference type="SAM" id="MobiDB-lite"/>
    </source>
</evidence>
<sequence length="305" mass="34026">MGKIRSALTVAVILAVACHANGEEAANGKDSYLAALHNSHQINQQNKAHGLVRVPREDYNSVPSSSYDYSLTPSTGYGAPANSYGPPPKAAYGPPPKPVYGPPQPVYGPPPPAPTMSVGTPHMSPESWLLNKLKLKFSWFTLAKILLKIVIFKKIVKFLALLCLLFFIPTLKPSESESEHSDDESRRRSYDLQYDYDTRLNHVTTFALKAMEAFTIDNELYCPEENFLGCRAKRMFDVIDEEYPLKEILRMYVPHSSRKVFRLHSDDNDGSDDQVADNGLDNAASYDDSSSNNSSDSNESRERDD</sequence>
<proteinExistence type="predicted"/>
<dbReference type="GeneID" id="109412133"/>
<evidence type="ECO:0000256" key="2">
    <source>
        <dbReference type="SAM" id="SignalP"/>
    </source>
</evidence>
<reference evidence="3" key="2">
    <citation type="submission" date="2025-05" db="UniProtKB">
        <authorList>
            <consortium name="EnsemblMetazoa"/>
        </authorList>
    </citation>
    <scope>IDENTIFICATION</scope>
    <source>
        <strain evidence="3">Foshan</strain>
    </source>
</reference>
<protein>
    <recommendedName>
        <fullName evidence="5">Secreted protein</fullName>
    </recommendedName>
</protein>
<reference evidence="4" key="1">
    <citation type="journal article" date="2015" name="Proc. Natl. Acad. Sci. U.S.A.">
        <title>Genome sequence of the Asian Tiger mosquito, Aedes albopictus, reveals insights into its biology, genetics, and evolution.</title>
        <authorList>
            <person name="Chen X.G."/>
            <person name="Jiang X."/>
            <person name="Gu J."/>
            <person name="Xu M."/>
            <person name="Wu Y."/>
            <person name="Deng Y."/>
            <person name="Zhang C."/>
            <person name="Bonizzoni M."/>
            <person name="Dermauw W."/>
            <person name="Vontas J."/>
            <person name="Armbruster P."/>
            <person name="Huang X."/>
            <person name="Yang Y."/>
            <person name="Zhang H."/>
            <person name="He W."/>
            <person name="Peng H."/>
            <person name="Liu Y."/>
            <person name="Wu K."/>
            <person name="Chen J."/>
            <person name="Lirakis M."/>
            <person name="Topalis P."/>
            <person name="Van Leeuwen T."/>
            <person name="Hall A.B."/>
            <person name="Jiang X."/>
            <person name="Thorpe C."/>
            <person name="Mueller R.L."/>
            <person name="Sun C."/>
            <person name="Waterhouse R.M."/>
            <person name="Yan G."/>
            <person name="Tu Z.J."/>
            <person name="Fang X."/>
            <person name="James A.A."/>
        </authorList>
    </citation>
    <scope>NUCLEOTIDE SEQUENCE [LARGE SCALE GENOMIC DNA]</scope>
    <source>
        <strain evidence="4">Foshan</strain>
    </source>
</reference>
<feature type="chain" id="PRO_5046927041" description="Secreted protein" evidence="2">
    <location>
        <begin position="23"/>
        <end position="305"/>
    </location>
</feature>